<dbReference type="CDD" id="cd04647">
    <property type="entry name" value="LbH_MAT_like"/>
    <property type="match status" value="1"/>
</dbReference>
<evidence type="ECO:0000313" key="4">
    <source>
        <dbReference type="Proteomes" id="UP000317977"/>
    </source>
</evidence>
<dbReference type="EMBL" id="SJPX01000002">
    <property type="protein sequence ID" value="TWU55689.1"/>
    <property type="molecule type" value="Genomic_DNA"/>
</dbReference>
<accession>A0A5C6F7D8</accession>
<keyword evidence="2 3" id="KW-0808">Transferase</keyword>
<dbReference type="InterPro" id="IPR051159">
    <property type="entry name" value="Hexapeptide_acetyltransf"/>
</dbReference>
<dbReference type="PANTHER" id="PTHR23416">
    <property type="entry name" value="SIALIC ACID SYNTHASE-RELATED"/>
    <property type="match status" value="1"/>
</dbReference>
<reference evidence="3 4" key="1">
    <citation type="submission" date="2019-02" db="EMBL/GenBank/DDBJ databases">
        <title>Deep-cultivation of Planctomycetes and their phenomic and genomic characterization uncovers novel biology.</title>
        <authorList>
            <person name="Wiegand S."/>
            <person name="Jogler M."/>
            <person name="Boedeker C."/>
            <person name="Pinto D."/>
            <person name="Vollmers J."/>
            <person name="Rivas-Marin E."/>
            <person name="Kohn T."/>
            <person name="Peeters S.H."/>
            <person name="Heuer A."/>
            <person name="Rast P."/>
            <person name="Oberbeckmann S."/>
            <person name="Bunk B."/>
            <person name="Jeske O."/>
            <person name="Meyerdierks A."/>
            <person name="Storesund J.E."/>
            <person name="Kallscheuer N."/>
            <person name="Luecker S."/>
            <person name="Lage O.M."/>
            <person name="Pohl T."/>
            <person name="Merkel B.J."/>
            <person name="Hornburger P."/>
            <person name="Mueller R.-W."/>
            <person name="Bruemmer F."/>
            <person name="Labrenz M."/>
            <person name="Spormann A.M."/>
            <person name="Op Den Camp H."/>
            <person name="Overmann J."/>
            <person name="Amann R."/>
            <person name="Jetten M.S.M."/>
            <person name="Mascher T."/>
            <person name="Medema M.H."/>
            <person name="Devos D.P."/>
            <person name="Kaster A.-K."/>
            <person name="Ovreas L."/>
            <person name="Rohde M."/>
            <person name="Galperin M.Y."/>
            <person name="Jogler C."/>
        </authorList>
    </citation>
    <scope>NUCLEOTIDE SEQUENCE [LARGE SCALE GENOMIC DNA]</scope>
    <source>
        <strain evidence="3 4">Poly59</strain>
    </source>
</reference>
<evidence type="ECO:0000256" key="1">
    <source>
        <dbReference type="ARBA" id="ARBA00007274"/>
    </source>
</evidence>
<organism evidence="3 4">
    <name type="scientific">Rubripirellula reticaptiva</name>
    <dbReference type="NCBI Taxonomy" id="2528013"/>
    <lineage>
        <taxon>Bacteria</taxon>
        <taxon>Pseudomonadati</taxon>
        <taxon>Planctomycetota</taxon>
        <taxon>Planctomycetia</taxon>
        <taxon>Pirellulales</taxon>
        <taxon>Pirellulaceae</taxon>
        <taxon>Rubripirellula</taxon>
    </lineage>
</organism>
<evidence type="ECO:0000256" key="2">
    <source>
        <dbReference type="ARBA" id="ARBA00022679"/>
    </source>
</evidence>
<dbReference type="Gene3D" id="2.160.10.10">
    <property type="entry name" value="Hexapeptide repeat proteins"/>
    <property type="match status" value="1"/>
</dbReference>
<name>A0A5C6F7D8_9BACT</name>
<evidence type="ECO:0000313" key="3">
    <source>
        <dbReference type="EMBL" id="TWU55689.1"/>
    </source>
</evidence>
<dbReference type="InterPro" id="IPR011004">
    <property type="entry name" value="Trimer_LpxA-like_sf"/>
</dbReference>
<dbReference type="PANTHER" id="PTHR23416:SF23">
    <property type="entry name" value="ACETYLTRANSFERASE C18B11.09C-RELATED"/>
    <property type="match status" value="1"/>
</dbReference>
<dbReference type="Proteomes" id="UP000317977">
    <property type="component" value="Unassembled WGS sequence"/>
</dbReference>
<comment type="similarity">
    <text evidence="1">Belongs to the transferase hexapeptide repeat family.</text>
</comment>
<gene>
    <name evidence="3" type="ORF">Poly59_19890</name>
</gene>
<protein>
    <submittedName>
        <fullName evidence="3">Putative acetyltransferase</fullName>
        <ecNumber evidence="3">2.3.1.-</ecNumber>
    </submittedName>
</protein>
<comment type="caution">
    <text evidence="3">The sequence shown here is derived from an EMBL/GenBank/DDBJ whole genome shotgun (WGS) entry which is preliminary data.</text>
</comment>
<dbReference type="SUPFAM" id="SSF51161">
    <property type="entry name" value="Trimeric LpxA-like enzymes"/>
    <property type="match status" value="1"/>
</dbReference>
<dbReference type="EC" id="2.3.1.-" evidence="3"/>
<dbReference type="GO" id="GO:0005829">
    <property type="term" value="C:cytosol"/>
    <property type="evidence" value="ECO:0007669"/>
    <property type="project" value="TreeGrafter"/>
</dbReference>
<dbReference type="OrthoDB" id="9801697at2"/>
<keyword evidence="4" id="KW-1185">Reference proteome</keyword>
<dbReference type="GO" id="GO:0008374">
    <property type="term" value="F:O-acyltransferase activity"/>
    <property type="evidence" value="ECO:0007669"/>
    <property type="project" value="TreeGrafter"/>
</dbReference>
<keyword evidence="3" id="KW-0012">Acyltransferase</keyword>
<dbReference type="AlphaFoldDB" id="A0A5C6F7D8"/>
<proteinExistence type="inferred from homology"/>
<sequence length="183" mass="19852">MLTLRKVRREWKQWKHALLQSVPGRIGEKARYHFYGFRSDASSRVLANVTIYHPENLVVGKNSAVSTCCQLNAKAGITIGNDVLIGPGSFVWTQNHKFSNLLLPIRSQGYESASVEICDGVWLGARCIVLPGVRLSTGTVVAAGAVVTKSFEPFAILAGVPAKQIGTRSDQVSPSDAQEDAEQ</sequence>